<accession>A0ABM3LV31</accession>
<name>A0ABM3LV31_BICAN</name>
<dbReference type="Proteomes" id="UP001652582">
    <property type="component" value="Chromosome 18"/>
</dbReference>
<dbReference type="RefSeq" id="XP_052742924.1">
    <property type="nucleotide sequence ID" value="XM_052886964.1"/>
</dbReference>
<sequence>MEEDYIALNKLGDESNLADEEVSHEVDKLNDFQFQVEDMVQEKEGGDDVDLFGTNPHYNIPVNYQDFGRRFVLTYPYVEQYLVTKNITDKELKPVKEYWDDVWKEDVDVKKMLRYGNERNKLGSVTVKISPGSKLHELISILKQRSPRFLYVINKSTERYIDLL</sequence>
<organism evidence="1 2">
    <name type="scientific">Bicyclus anynana</name>
    <name type="common">Squinting bush brown butterfly</name>
    <dbReference type="NCBI Taxonomy" id="110368"/>
    <lineage>
        <taxon>Eukaryota</taxon>
        <taxon>Metazoa</taxon>
        <taxon>Ecdysozoa</taxon>
        <taxon>Arthropoda</taxon>
        <taxon>Hexapoda</taxon>
        <taxon>Insecta</taxon>
        <taxon>Pterygota</taxon>
        <taxon>Neoptera</taxon>
        <taxon>Endopterygota</taxon>
        <taxon>Lepidoptera</taxon>
        <taxon>Glossata</taxon>
        <taxon>Ditrysia</taxon>
        <taxon>Papilionoidea</taxon>
        <taxon>Nymphalidae</taxon>
        <taxon>Satyrinae</taxon>
        <taxon>Satyrini</taxon>
        <taxon>Mycalesina</taxon>
        <taxon>Bicyclus</taxon>
    </lineage>
</organism>
<evidence type="ECO:0000313" key="2">
    <source>
        <dbReference type="RefSeq" id="XP_052742924.1"/>
    </source>
</evidence>
<protein>
    <submittedName>
        <fullName evidence="2">Uncharacterized protein LOC112049791</fullName>
    </submittedName>
</protein>
<proteinExistence type="predicted"/>
<keyword evidence="1" id="KW-1185">Reference proteome</keyword>
<reference evidence="2" key="1">
    <citation type="submission" date="2025-08" db="UniProtKB">
        <authorList>
            <consortium name="RefSeq"/>
        </authorList>
    </citation>
    <scope>IDENTIFICATION</scope>
</reference>
<evidence type="ECO:0000313" key="1">
    <source>
        <dbReference type="Proteomes" id="UP001652582"/>
    </source>
</evidence>
<dbReference type="GeneID" id="112049791"/>
<gene>
    <name evidence="2" type="primary">LOC112049791</name>
</gene>